<dbReference type="PANTHER" id="PTHR12147:SF56">
    <property type="entry name" value="AMINOPEPTIDASE YDR415C-RELATED"/>
    <property type="match status" value="1"/>
</dbReference>
<evidence type="ECO:0000259" key="8">
    <source>
        <dbReference type="Pfam" id="PF04389"/>
    </source>
</evidence>
<feature type="domain" description="Peptidase M28" evidence="8">
    <location>
        <begin position="298"/>
        <end position="516"/>
    </location>
</feature>
<feature type="signal peptide" evidence="7">
    <location>
        <begin position="1"/>
        <end position="21"/>
    </location>
</feature>
<organism evidence="9 10">
    <name type="scientific">Roseimaritima ulvae</name>
    <dbReference type="NCBI Taxonomy" id="980254"/>
    <lineage>
        <taxon>Bacteria</taxon>
        <taxon>Pseudomonadati</taxon>
        <taxon>Planctomycetota</taxon>
        <taxon>Planctomycetia</taxon>
        <taxon>Pirellulales</taxon>
        <taxon>Pirellulaceae</taxon>
        <taxon>Roseimaritima</taxon>
    </lineage>
</organism>
<evidence type="ECO:0000313" key="10">
    <source>
        <dbReference type="Proteomes" id="UP000325286"/>
    </source>
</evidence>
<evidence type="ECO:0000256" key="3">
    <source>
        <dbReference type="ARBA" id="ARBA00022723"/>
    </source>
</evidence>
<accession>A0A5B9QTH6</accession>
<sequence length="556" mass="61197" precursor="true">MIVLKFFVCCFVAVSATVALAQSPDAGVELSVASIDEAVVRGHIRFLADDLLEGRGPGSRGDALTQLYLATQFQSMGLQPAGVEGGWTQPFPLIGVQTHCPPSITFRGQQSVTFQYYDDYIATTGRPQAQVEVTDAPLVFVGYGIQAPEYDWDDYKDVDVRGKILIMMNNDPADDPQLFEGKRRLYYGRWDYKYAMAAKMGAAGAFIIHTEASAGYPYQVVQTSWSGEESELADEGQPRTNVRGWLTEDAAKKLMSSVNLDLDDLRAQAQKSSFRPVELPTKLSVELTAEVRENNTANVLAMLEGSDPEREDEYVIFMAHHDHIGIASQRSEDGDNIYNGAIDNASGTAALLAIARACTQLPQRPRRSILFVAVGAEEQGLLGSKFFAANPTVPPGKMAAVVNIDGVNRIGRTHDVNMIGMGKSSLDEIVKQVAQLQNRIVTPDHFPDRGYYYRSDQFSLAKIGVPGIYLHSGVNVIGKPEGWGKQQLDRWVKEDYHQPSDEYAEDWDLSGAIEDIRLLYRAGLRIADDDAMPSWNPGDEFEAARKQAIAETQPGS</sequence>
<name>A0A5B9QTH6_9BACT</name>
<dbReference type="InterPro" id="IPR045175">
    <property type="entry name" value="M28_fam"/>
</dbReference>
<keyword evidence="1 9" id="KW-0031">Aminopeptidase</keyword>
<dbReference type="GO" id="GO:0006508">
    <property type="term" value="P:proteolysis"/>
    <property type="evidence" value="ECO:0007669"/>
    <property type="project" value="UniProtKB-KW"/>
</dbReference>
<dbReference type="GO" id="GO:0046872">
    <property type="term" value="F:metal ion binding"/>
    <property type="evidence" value="ECO:0007669"/>
    <property type="project" value="UniProtKB-KW"/>
</dbReference>
<keyword evidence="10" id="KW-1185">Reference proteome</keyword>
<feature type="chain" id="PRO_5023095254" evidence="7">
    <location>
        <begin position="22"/>
        <end position="556"/>
    </location>
</feature>
<evidence type="ECO:0000256" key="7">
    <source>
        <dbReference type="SAM" id="SignalP"/>
    </source>
</evidence>
<dbReference type="GO" id="GO:0008235">
    <property type="term" value="F:metalloexopeptidase activity"/>
    <property type="evidence" value="ECO:0007669"/>
    <property type="project" value="InterPro"/>
</dbReference>
<dbReference type="Proteomes" id="UP000325286">
    <property type="component" value="Chromosome"/>
</dbReference>
<evidence type="ECO:0000256" key="2">
    <source>
        <dbReference type="ARBA" id="ARBA00022670"/>
    </source>
</evidence>
<dbReference type="EMBL" id="CP042914">
    <property type="protein sequence ID" value="QEG40386.1"/>
    <property type="molecule type" value="Genomic_DNA"/>
</dbReference>
<reference evidence="9 10" key="1">
    <citation type="submission" date="2019-08" db="EMBL/GenBank/DDBJ databases">
        <title>Deep-cultivation of Planctomycetes and their phenomic and genomic characterization uncovers novel biology.</title>
        <authorList>
            <person name="Wiegand S."/>
            <person name="Jogler M."/>
            <person name="Boedeker C."/>
            <person name="Pinto D."/>
            <person name="Vollmers J."/>
            <person name="Rivas-Marin E."/>
            <person name="Kohn T."/>
            <person name="Peeters S.H."/>
            <person name="Heuer A."/>
            <person name="Rast P."/>
            <person name="Oberbeckmann S."/>
            <person name="Bunk B."/>
            <person name="Jeske O."/>
            <person name="Meyerdierks A."/>
            <person name="Storesund J.E."/>
            <person name="Kallscheuer N."/>
            <person name="Luecker S."/>
            <person name="Lage O.M."/>
            <person name="Pohl T."/>
            <person name="Merkel B.J."/>
            <person name="Hornburger P."/>
            <person name="Mueller R.-W."/>
            <person name="Bruemmer F."/>
            <person name="Labrenz M."/>
            <person name="Spormann A.M."/>
            <person name="Op den Camp H."/>
            <person name="Overmann J."/>
            <person name="Amann R."/>
            <person name="Jetten M.S.M."/>
            <person name="Mascher T."/>
            <person name="Medema M.H."/>
            <person name="Devos D.P."/>
            <person name="Kaster A.-K."/>
            <person name="Ovreas L."/>
            <person name="Rohde M."/>
            <person name="Galperin M.Y."/>
            <person name="Jogler C."/>
        </authorList>
    </citation>
    <scope>NUCLEOTIDE SEQUENCE [LARGE SCALE GENOMIC DNA]</scope>
    <source>
        <strain evidence="9 10">UC8</strain>
    </source>
</reference>
<dbReference type="AlphaFoldDB" id="A0A5B9QTH6"/>
<keyword evidence="2" id="KW-0645">Protease</keyword>
<dbReference type="Gene3D" id="3.40.630.10">
    <property type="entry name" value="Zn peptidases"/>
    <property type="match status" value="1"/>
</dbReference>
<dbReference type="Pfam" id="PF04389">
    <property type="entry name" value="Peptidase_M28"/>
    <property type="match status" value="1"/>
</dbReference>
<dbReference type="Gene3D" id="3.50.30.30">
    <property type="match status" value="1"/>
</dbReference>
<evidence type="ECO:0000256" key="1">
    <source>
        <dbReference type="ARBA" id="ARBA00022438"/>
    </source>
</evidence>
<dbReference type="GO" id="GO:0004177">
    <property type="term" value="F:aminopeptidase activity"/>
    <property type="evidence" value="ECO:0007669"/>
    <property type="project" value="UniProtKB-KW"/>
</dbReference>
<dbReference type="SUPFAM" id="SSF53187">
    <property type="entry name" value="Zn-dependent exopeptidases"/>
    <property type="match status" value="1"/>
</dbReference>
<keyword evidence="4 7" id="KW-0732">Signal</keyword>
<evidence type="ECO:0000313" key="9">
    <source>
        <dbReference type="EMBL" id="QEG40386.1"/>
    </source>
</evidence>
<protein>
    <submittedName>
        <fullName evidence="9">Bacterial leucyl aminopeptidase</fullName>
        <ecNumber evidence="9">3.4.11.10</ecNumber>
    </submittedName>
</protein>
<evidence type="ECO:0000256" key="4">
    <source>
        <dbReference type="ARBA" id="ARBA00022729"/>
    </source>
</evidence>
<dbReference type="EC" id="3.4.11.10" evidence="9"/>
<proteinExistence type="predicted"/>
<dbReference type="InterPro" id="IPR046450">
    <property type="entry name" value="PA_dom_sf"/>
</dbReference>
<gene>
    <name evidence="9" type="ORF">UC8_23960</name>
</gene>
<dbReference type="KEGG" id="rul:UC8_23960"/>
<dbReference type="OrthoDB" id="9762302at2"/>
<keyword evidence="3" id="KW-0479">Metal-binding</keyword>
<dbReference type="PANTHER" id="PTHR12147">
    <property type="entry name" value="METALLOPEPTIDASE M28 FAMILY MEMBER"/>
    <property type="match status" value="1"/>
</dbReference>
<dbReference type="SUPFAM" id="SSF52025">
    <property type="entry name" value="PA domain"/>
    <property type="match status" value="1"/>
</dbReference>
<dbReference type="InterPro" id="IPR007484">
    <property type="entry name" value="Peptidase_M28"/>
</dbReference>
<keyword evidence="5 9" id="KW-0378">Hydrolase</keyword>
<keyword evidence="6" id="KW-0862">Zinc</keyword>
<evidence type="ECO:0000256" key="6">
    <source>
        <dbReference type="ARBA" id="ARBA00022833"/>
    </source>
</evidence>
<evidence type="ECO:0000256" key="5">
    <source>
        <dbReference type="ARBA" id="ARBA00022801"/>
    </source>
</evidence>